<dbReference type="SUPFAM" id="SSF55874">
    <property type="entry name" value="ATPase domain of HSP90 chaperone/DNA topoisomerase II/histidine kinase"/>
    <property type="match status" value="1"/>
</dbReference>
<dbReference type="Gene3D" id="3.30.565.10">
    <property type="entry name" value="Histidine kinase-like ATPase, C-terminal domain"/>
    <property type="match status" value="1"/>
</dbReference>
<feature type="modified residue" description="4-aspartylphosphate" evidence="2">
    <location>
        <position position="71"/>
    </location>
</feature>
<dbReference type="Gene3D" id="3.40.50.2300">
    <property type="match status" value="1"/>
</dbReference>
<dbReference type="Pfam" id="PF13581">
    <property type="entry name" value="HATPase_c_2"/>
    <property type="match status" value="1"/>
</dbReference>
<dbReference type="SMART" id="SM00448">
    <property type="entry name" value="REC"/>
    <property type="match status" value="1"/>
</dbReference>
<organism evidence="4 5">
    <name type="scientific">candidate division CSSED10-310 bacterium</name>
    <dbReference type="NCBI Taxonomy" id="2855610"/>
    <lineage>
        <taxon>Bacteria</taxon>
        <taxon>Bacteria division CSSED10-310</taxon>
    </lineage>
</organism>
<dbReference type="PROSITE" id="PS50110">
    <property type="entry name" value="RESPONSE_REGULATORY"/>
    <property type="match status" value="1"/>
</dbReference>
<comment type="caution">
    <text evidence="4">The sequence shown here is derived from an EMBL/GenBank/DDBJ whole genome shotgun (WGS) entry which is preliminary data.</text>
</comment>
<evidence type="ECO:0000256" key="1">
    <source>
        <dbReference type="ARBA" id="ARBA00022553"/>
    </source>
</evidence>
<evidence type="ECO:0000313" key="4">
    <source>
        <dbReference type="EMBL" id="MFC1851784.1"/>
    </source>
</evidence>
<keyword evidence="5" id="KW-1185">Reference proteome</keyword>
<dbReference type="InterPro" id="IPR001789">
    <property type="entry name" value="Sig_transdc_resp-reg_receiver"/>
</dbReference>
<feature type="domain" description="Response regulatory" evidence="3">
    <location>
        <begin position="22"/>
        <end position="138"/>
    </location>
</feature>
<accession>A0ABV6Z015</accession>
<evidence type="ECO:0000313" key="5">
    <source>
        <dbReference type="Proteomes" id="UP001594351"/>
    </source>
</evidence>
<sequence length="284" mass="32118">MTNSNQNTSVSNTETISKEGVEILIVDDEDTIITMLTHMLEFEGYKTRSALNGQAALSAVHDNKPSLIILDLMMPGISGFEVCKELKTQREYSPIPVIMLTAKKGFDDRVTGLRVGANDYITKPFNIDELLNSIEKQLINSKKMREQEGIESTAKFEVTSDFTYIKQVNDLIMRIFGQTNLTEEEIVEFEYCLNEALINAVEHGSGLDPDKLVYVSYTLKKDKLIIEIEDEGQGFDFRSVADPTTEENILNPRGRGIFIMKNYMDEVFYNEKGTKITLIKNLVA</sequence>
<dbReference type="SUPFAM" id="SSF52172">
    <property type="entry name" value="CheY-like"/>
    <property type="match status" value="1"/>
</dbReference>
<proteinExistence type="predicted"/>
<dbReference type="InterPro" id="IPR036890">
    <property type="entry name" value="HATPase_C_sf"/>
</dbReference>
<dbReference type="PANTHER" id="PTHR43547">
    <property type="entry name" value="TWO-COMPONENT HISTIDINE KINASE"/>
    <property type="match status" value="1"/>
</dbReference>
<dbReference type="Pfam" id="PF00072">
    <property type="entry name" value="Response_reg"/>
    <property type="match status" value="1"/>
</dbReference>
<evidence type="ECO:0000259" key="3">
    <source>
        <dbReference type="PROSITE" id="PS50110"/>
    </source>
</evidence>
<dbReference type="PANTHER" id="PTHR43547:SF2">
    <property type="entry name" value="HYBRID SIGNAL TRANSDUCTION HISTIDINE KINASE C"/>
    <property type="match status" value="1"/>
</dbReference>
<name>A0ABV6Z015_UNCC1</name>
<dbReference type="InterPro" id="IPR003594">
    <property type="entry name" value="HATPase_dom"/>
</dbReference>
<dbReference type="CDD" id="cd16936">
    <property type="entry name" value="HATPase_RsbW-like"/>
    <property type="match status" value="1"/>
</dbReference>
<dbReference type="EMBL" id="JBHPBY010000224">
    <property type="protein sequence ID" value="MFC1851784.1"/>
    <property type="molecule type" value="Genomic_DNA"/>
</dbReference>
<keyword evidence="1 2" id="KW-0597">Phosphoprotein</keyword>
<gene>
    <name evidence="4" type="ORF">ACFL27_16455</name>
</gene>
<dbReference type="Proteomes" id="UP001594351">
    <property type="component" value="Unassembled WGS sequence"/>
</dbReference>
<reference evidence="4 5" key="1">
    <citation type="submission" date="2024-09" db="EMBL/GenBank/DDBJ databases">
        <title>Laminarin stimulates single cell rates of sulfate reduction while oxygen inhibits transcriptomic activity in coastal marine sediment.</title>
        <authorList>
            <person name="Lindsay M."/>
            <person name="Orcutt B."/>
            <person name="Emerson D."/>
            <person name="Stepanauskas R."/>
            <person name="D'Angelo T."/>
        </authorList>
    </citation>
    <scope>NUCLEOTIDE SEQUENCE [LARGE SCALE GENOMIC DNA]</scope>
    <source>
        <strain evidence="4">SAG AM-311-K15</strain>
    </source>
</reference>
<protein>
    <submittedName>
        <fullName evidence="4">Response regulator</fullName>
    </submittedName>
</protein>
<evidence type="ECO:0000256" key="2">
    <source>
        <dbReference type="PROSITE-ProRule" id="PRU00169"/>
    </source>
</evidence>
<dbReference type="InterPro" id="IPR011006">
    <property type="entry name" value="CheY-like_superfamily"/>
</dbReference>